<reference evidence="1 3" key="2">
    <citation type="journal article" date="2013" name="Nature">
        <title>Insights into bilaterian evolution from three spiralian genomes.</title>
        <authorList>
            <person name="Simakov O."/>
            <person name="Marletaz F."/>
            <person name="Cho S.J."/>
            <person name="Edsinger-Gonzales E."/>
            <person name="Havlak P."/>
            <person name="Hellsten U."/>
            <person name="Kuo D.H."/>
            <person name="Larsson T."/>
            <person name="Lv J."/>
            <person name="Arendt D."/>
            <person name="Savage R."/>
            <person name="Osoegawa K."/>
            <person name="de Jong P."/>
            <person name="Grimwood J."/>
            <person name="Chapman J.A."/>
            <person name="Shapiro H."/>
            <person name="Aerts A."/>
            <person name="Otillar R.P."/>
            <person name="Terry A.Y."/>
            <person name="Boore J.L."/>
            <person name="Grigoriev I.V."/>
            <person name="Lindberg D.R."/>
            <person name="Seaver E.C."/>
            <person name="Weisblat D.A."/>
            <person name="Putnam N.H."/>
            <person name="Rokhsar D.S."/>
        </authorList>
    </citation>
    <scope>NUCLEOTIDE SEQUENCE</scope>
    <source>
        <strain evidence="1 3">I ESC-2004</strain>
    </source>
</reference>
<dbReference type="EnsemblMetazoa" id="CapteT106238">
    <property type="protein sequence ID" value="CapteP106238"/>
    <property type="gene ID" value="CapteG106238"/>
</dbReference>
<gene>
    <name evidence="1" type="ORF">CAPTEDRAFT_106238</name>
</gene>
<dbReference type="HOGENOM" id="CLU_2661537_0_0_1"/>
<dbReference type="EMBL" id="AMQN01012282">
    <property type="status" value="NOT_ANNOTATED_CDS"/>
    <property type="molecule type" value="Genomic_DNA"/>
</dbReference>
<dbReference type="Proteomes" id="UP000014760">
    <property type="component" value="Unassembled WGS sequence"/>
</dbReference>
<feature type="non-terminal residue" evidence="1">
    <location>
        <position position="1"/>
    </location>
</feature>
<dbReference type="OrthoDB" id="14833at2759"/>
<protein>
    <submittedName>
        <fullName evidence="1 2">Uncharacterized protein</fullName>
    </submittedName>
</protein>
<dbReference type="InterPro" id="IPR037239">
    <property type="entry name" value="OSBP_sf"/>
</dbReference>
<dbReference type="STRING" id="283909.R7TKU6"/>
<dbReference type="AlphaFoldDB" id="R7TKU6"/>
<dbReference type="EMBL" id="KB309421">
    <property type="protein sequence ID" value="ELT94438.1"/>
    <property type="molecule type" value="Genomic_DNA"/>
</dbReference>
<reference evidence="3" key="1">
    <citation type="submission" date="2012-12" db="EMBL/GenBank/DDBJ databases">
        <authorList>
            <person name="Hellsten U."/>
            <person name="Grimwood J."/>
            <person name="Chapman J.A."/>
            <person name="Shapiro H."/>
            <person name="Aerts A."/>
            <person name="Otillar R.P."/>
            <person name="Terry A.Y."/>
            <person name="Boore J.L."/>
            <person name="Simakov O."/>
            <person name="Marletaz F."/>
            <person name="Cho S.-J."/>
            <person name="Edsinger-Gonzales E."/>
            <person name="Havlak P."/>
            <person name="Kuo D.-H."/>
            <person name="Larsson T."/>
            <person name="Lv J."/>
            <person name="Arendt D."/>
            <person name="Savage R."/>
            <person name="Osoegawa K."/>
            <person name="de Jong P."/>
            <person name="Lindberg D.R."/>
            <person name="Seaver E.C."/>
            <person name="Weisblat D.A."/>
            <person name="Putnam N.H."/>
            <person name="Grigoriev I.V."/>
            <person name="Rokhsar D.S."/>
        </authorList>
    </citation>
    <scope>NUCLEOTIDE SEQUENCE</scope>
    <source>
        <strain evidence="3">I ESC-2004</strain>
    </source>
</reference>
<evidence type="ECO:0000313" key="2">
    <source>
        <dbReference type="EnsemblMetazoa" id="CapteP106238"/>
    </source>
</evidence>
<accession>R7TKU6</accession>
<proteinExistence type="predicted"/>
<dbReference type="Gene3D" id="6.10.140.1150">
    <property type="match status" value="1"/>
</dbReference>
<organism evidence="1">
    <name type="scientific">Capitella teleta</name>
    <name type="common">Polychaete worm</name>
    <dbReference type="NCBI Taxonomy" id="283909"/>
    <lineage>
        <taxon>Eukaryota</taxon>
        <taxon>Metazoa</taxon>
        <taxon>Spiralia</taxon>
        <taxon>Lophotrochozoa</taxon>
        <taxon>Annelida</taxon>
        <taxon>Polychaeta</taxon>
        <taxon>Sedentaria</taxon>
        <taxon>Scolecida</taxon>
        <taxon>Capitellidae</taxon>
        <taxon>Capitella</taxon>
    </lineage>
</organism>
<dbReference type="SUPFAM" id="SSF144000">
    <property type="entry name" value="Oxysterol-binding protein-like"/>
    <property type="match status" value="1"/>
</dbReference>
<evidence type="ECO:0000313" key="1">
    <source>
        <dbReference type="EMBL" id="ELT94438.1"/>
    </source>
</evidence>
<sequence length="76" mass="8861">IDTKQLKTCCKWVRPIASQGEFESRKLWTNVTEALKNGNIEEATQHKRFVRSLVLLLCINPNYAHTLCIRYLNLQT</sequence>
<reference evidence="2" key="3">
    <citation type="submission" date="2015-06" db="UniProtKB">
        <authorList>
            <consortium name="EnsemblMetazoa"/>
        </authorList>
    </citation>
    <scope>IDENTIFICATION</scope>
</reference>
<keyword evidence="3" id="KW-1185">Reference proteome</keyword>
<evidence type="ECO:0000313" key="3">
    <source>
        <dbReference type="Proteomes" id="UP000014760"/>
    </source>
</evidence>
<name>R7TKU6_CAPTE</name>